<keyword evidence="1" id="KW-1133">Transmembrane helix</keyword>
<feature type="transmembrane region" description="Helical" evidence="1">
    <location>
        <begin position="327"/>
        <end position="348"/>
    </location>
</feature>
<dbReference type="InterPro" id="IPR050879">
    <property type="entry name" value="Acyltransferase_3"/>
</dbReference>
<dbReference type="PANTHER" id="PTHR23028">
    <property type="entry name" value="ACETYLTRANSFERASE"/>
    <property type="match status" value="1"/>
</dbReference>
<dbReference type="InterPro" id="IPR002656">
    <property type="entry name" value="Acyl_transf_3_dom"/>
</dbReference>
<gene>
    <name evidence="3" type="ORF">QTN47_27470</name>
</gene>
<evidence type="ECO:0000256" key="1">
    <source>
        <dbReference type="SAM" id="Phobius"/>
    </source>
</evidence>
<dbReference type="PANTHER" id="PTHR23028:SF53">
    <property type="entry name" value="ACYL_TRANSF_3 DOMAIN-CONTAINING PROTEIN"/>
    <property type="match status" value="1"/>
</dbReference>
<feature type="transmembrane region" description="Helical" evidence="1">
    <location>
        <begin position="88"/>
        <end position="111"/>
    </location>
</feature>
<dbReference type="Proteomes" id="UP001560573">
    <property type="component" value="Unassembled WGS sequence"/>
</dbReference>
<feature type="transmembrane region" description="Helical" evidence="1">
    <location>
        <begin position="180"/>
        <end position="200"/>
    </location>
</feature>
<feature type="transmembrane region" description="Helical" evidence="1">
    <location>
        <begin position="42"/>
        <end position="67"/>
    </location>
</feature>
<evidence type="ECO:0000259" key="2">
    <source>
        <dbReference type="Pfam" id="PF01757"/>
    </source>
</evidence>
<dbReference type="GO" id="GO:0016746">
    <property type="term" value="F:acyltransferase activity"/>
    <property type="evidence" value="ECO:0007669"/>
    <property type="project" value="UniProtKB-KW"/>
</dbReference>
<proteinExistence type="predicted"/>
<protein>
    <submittedName>
        <fullName evidence="3">Acyltransferase</fullName>
        <ecNumber evidence="3">2.3.-.-</ecNumber>
    </submittedName>
</protein>
<evidence type="ECO:0000313" key="4">
    <source>
        <dbReference type="Proteomes" id="UP001560573"/>
    </source>
</evidence>
<feature type="transmembrane region" description="Helical" evidence="1">
    <location>
        <begin position="297"/>
        <end position="315"/>
    </location>
</feature>
<feature type="domain" description="Acyltransferase 3" evidence="2">
    <location>
        <begin position="6"/>
        <end position="341"/>
    </location>
</feature>
<feature type="transmembrane region" description="Helical" evidence="1">
    <location>
        <begin position="123"/>
        <end position="143"/>
    </location>
</feature>
<reference evidence="3 4" key="1">
    <citation type="submission" date="2023-07" db="EMBL/GenBank/DDBJ databases">
        <authorList>
            <person name="Lian W.-H."/>
        </authorList>
    </citation>
    <scope>NUCLEOTIDE SEQUENCE [LARGE SCALE GENOMIC DNA]</scope>
    <source>
        <strain evidence="3 4">SYSU DXS3180</strain>
    </source>
</reference>
<keyword evidence="1" id="KW-0812">Transmembrane</keyword>
<organism evidence="3 4">
    <name type="scientific">Danxiaibacter flavus</name>
    <dbReference type="NCBI Taxonomy" id="3049108"/>
    <lineage>
        <taxon>Bacteria</taxon>
        <taxon>Pseudomonadati</taxon>
        <taxon>Bacteroidota</taxon>
        <taxon>Chitinophagia</taxon>
        <taxon>Chitinophagales</taxon>
        <taxon>Chitinophagaceae</taxon>
        <taxon>Danxiaibacter</taxon>
    </lineage>
</organism>
<feature type="transmembrane region" description="Helical" evidence="1">
    <location>
        <begin position="212"/>
        <end position="234"/>
    </location>
</feature>
<feature type="transmembrane region" description="Helical" evidence="1">
    <location>
        <begin position="271"/>
        <end position="290"/>
    </location>
</feature>
<keyword evidence="3" id="KW-0808">Transferase</keyword>
<keyword evidence="3" id="KW-0012">Acyltransferase</keyword>
<accession>A0ABV3ZNT7</accession>
<dbReference type="Pfam" id="PF01757">
    <property type="entry name" value="Acyl_transf_3"/>
    <property type="match status" value="1"/>
</dbReference>
<comment type="caution">
    <text evidence="3">The sequence shown here is derived from an EMBL/GenBank/DDBJ whole genome shotgun (WGS) entry which is preliminary data.</text>
</comment>
<name>A0ABV3ZNT7_9BACT</name>
<evidence type="ECO:0000313" key="3">
    <source>
        <dbReference type="EMBL" id="MEX6691280.1"/>
    </source>
</evidence>
<sequence length="382" mass="43775">MKIFYKNLNALRFFAASLVIIHHTEQLKDANGLPSIYRTKMISHFGKLGVCLFFVLSGFLITSLLVAEKKTFKNISLKSFYMRRVLRIWPLYFLIVVPSLFILPLFPAINIPGQDWINPYSNLLFNSLLMLLIVPNVQVAMFGQIPYAAQSWSIGVEEQFYLFWPLLVHKSRTRRILRNTIWALLISFILTRIGCLEAYSLTGNNFFKVLNIFLADRFQIDSLMIGSLFALITGERAKAFLTSKPVQIICCLAAGYFITHGLFFFGFYYEVYASVFGILIFSLVSEKSIFNLEFKPLAYLGKISYGMYMLHYLVINLVIKFVSQKSVVIYAAGFAGTITLAHLSFRYFEGYFLNLKRSYELAKRQPALSNWRVATAPVPIAI</sequence>
<dbReference type="EC" id="2.3.-.-" evidence="3"/>
<keyword evidence="4" id="KW-1185">Reference proteome</keyword>
<keyword evidence="1" id="KW-0472">Membrane</keyword>
<dbReference type="RefSeq" id="WP_369332695.1">
    <property type="nucleotide sequence ID" value="NZ_JAULBC010000015.1"/>
</dbReference>
<dbReference type="EMBL" id="JAULBC010000015">
    <property type="protein sequence ID" value="MEX6691280.1"/>
    <property type="molecule type" value="Genomic_DNA"/>
</dbReference>